<organism evidence="1 2">
    <name type="scientific">Gulo gulo</name>
    <name type="common">Wolverine</name>
    <name type="synonym">Gluton</name>
    <dbReference type="NCBI Taxonomy" id="48420"/>
    <lineage>
        <taxon>Eukaryota</taxon>
        <taxon>Metazoa</taxon>
        <taxon>Chordata</taxon>
        <taxon>Craniata</taxon>
        <taxon>Vertebrata</taxon>
        <taxon>Euteleostomi</taxon>
        <taxon>Mammalia</taxon>
        <taxon>Eutheria</taxon>
        <taxon>Laurasiatheria</taxon>
        <taxon>Carnivora</taxon>
        <taxon>Caniformia</taxon>
        <taxon>Musteloidea</taxon>
        <taxon>Mustelidae</taxon>
        <taxon>Guloninae</taxon>
        <taxon>Gulo</taxon>
    </lineage>
</organism>
<name>A0A9X9LRL7_GULGU</name>
<sequence length="71" mass="7836">PSPRSWSRCAGLRWEVPSYPQLTILPHSGSTRPEVLKSASESVMQLVTERQCLEKAAGTLGAMSHPCQDER</sequence>
<evidence type="ECO:0000313" key="2">
    <source>
        <dbReference type="Proteomes" id="UP000269945"/>
    </source>
</evidence>
<dbReference type="EMBL" id="CYRY02013213">
    <property type="protein sequence ID" value="VCW83939.1"/>
    <property type="molecule type" value="Genomic_DNA"/>
</dbReference>
<reference evidence="1 2" key="1">
    <citation type="submission" date="2018-10" db="EMBL/GenBank/DDBJ databases">
        <authorList>
            <person name="Ekblom R."/>
            <person name="Jareborg N."/>
        </authorList>
    </citation>
    <scope>NUCLEOTIDE SEQUENCE [LARGE SCALE GENOMIC DNA]</scope>
    <source>
        <tissue evidence="1">Muscle</tissue>
    </source>
</reference>
<keyword evidence="2" id="KW-1185">Reference proteome</keyword>
<evidence type="ECO:0000313" key="1">
    <source>
        <dbReference type="EMBL" id="VCW83939.1"/>
    </source>
</evidence>
<comment type="caution">
    <text evidence="1">The sequence shown here is derived from an EMBL/GenBank/DDBJ whole genome shotgun (WGS) entry which is preliminary data.</text>
</comment>
<dbReference type="Proteomes" id="UP000269945">
    <property type="component" value="Unassembled WGS sequence"/>
</dbReference>
<accession>A0A9X9LRL7</accession>
<feature type="non-terminal residue" evidence="1">
    <location>
        <position position="1"/>
    </location>
</feature>
<proteinExistence type="predicted"/>
<dbReference type="AlphaFoldDB" id="A0A9X9LRL7"/>
<gene>
    <name evidence="1" type="ORF">BN2614_LOCUS1</name>
</gene>
<protein>
    <submittedName>
        <fullName evidence="1">Uncharacterized protein</fullName>
    </submittedName>
</protein>